<name>A0ABT9HUR3_9GAMM</name>
<evidence type="ECO:0000313" key="2">
    <source>
        <dbReference type="EMBL" id="MDP5134856.1"/>
    </source>
</evidence>
<dbReference type="Gene3D" id="3.40.50.2000">
    <property type="entry name" value="Glycogen Phosphorylase B"/>
    <property type="match status" value="1"/>
</dbReference>
<dbReference type="InterPro" id="IPR020023">
    <property type="entry name" value="PseG"/>
</dbReference>
<accession>A0ABT9HUR3</accession>
<sequence length="523" mass="59555">MLNRVSNSSSDLNIVFRLDSSSVIGFGHLMRSLTLAAEFKQRGANCFFICRDLPGNNSSLVIRAGFELLRLPIHHDATTEFGQSDIRHHAWLGTTWLNDINQCTPYFRKLKPVLIVVDHYALGADWETRAKFFCQRLAVIDDLADRRHECDFLLDYNLSVSQQDYSSRVGKHCLRLFGGKYVLLRQEFANWRSQSIARRKDNTLSRILVTFGATDSDNNSEQVLKVLNAVNLPALTRIDVVISSKASWLASVRAYASTMAVETHLHTDISNMAELITAADLAIGSGGGSTYERLFLKLPSLLMPIADNQITPLQRMSQDGLFELFYTFDELWQKLMKYHTLPLPKVSASVLFGAPFVSALLLAETVTLADVKPWDVRRNYHWLQQQSLRQQFVLSAKPERSNHIKYWRHLLAAPEQYVFSILSNRCHVGSLGVKNIDEQAKEAEIWIYLGHSDERNRGVGSKALLLLEEFVKQTLLMQSIVLHVAKDNTHAQSFYYKHHYRLSNTALPDAFKGKDVLQMRKKL</sequence>
<dbReference type="Gene3D" id="3.40.630.30">
    <property type="match status" value="1"/>
</dbReference>
<dbReference type="SUPFAM" id="SSF55729">
    <property type="entry name" value="Acyl-CoA N-acyltransferases (Nat)"/>
    <property type="match status" value="1"/>
</dbReference>
<dbReference type="RefSeq" id="WP_305973638.1">
    <property type="nucleotide sequence ID" value="NZ_JAPJDZ010000004.1"/>
</dbReference>
<dbReference type="EC" id="3.6.1.57" evidence="2"/>
<keyword evidence="3" id="KW-1185">Reference proteome</keyword>
<evidence type="ECO:0000313" key="3">
    <source>
        <dbReference type="Proteomes" id="UP001231109"/>
    </source>
</evidence>
<keyword evidence="2" id="KW-0378">Hydrolase</keyword>
<comment type="caution">
    <text evidence="2">The sequence shown here is derived from an EMBL/GenBank/DDBJ whole genome shotgun (WGS) entry which is preliminary data.</text>
</comment>
<gene>
    <name evidence="2" type="primary">pseG</name>
    <name evidence="2" type="ORF">ORJ04_02720</name>
</gene>
<protein>
    <submittedName>
        <fullName evidence="2">UDP-2,4-diacetamido-2,4, 6-trideoxy-beta-L-altropyranose hydrolase</fullName>
        <ecNumber evidence="2">3.6.1.57</ecNumber>
    </submittedName>
</protein>
<dbReference type="SUPFAM" id="SSF53756">
    <property type="entry name" value="UDP-Glycosyltransferase/glycogen phosphorylase"/>
    <property type="match status" value="1"/>
</dbReference>
<organism evidence="2 3">
    <name type="scientific">Rheinheimera baltica</name>
    <dbReference type="NCBI Taxonomy" id="67576"/>
    <lineage>
        <taxon>Bacteria</taxon>
        <taxon>Pseudomonadati</taxon>
        <taxon>Pseudomonadota</taxon>
        <taxon>Gammaproteobacteria</taxon>
        <taxon>Chromatiales</taxon>
        <taxon>Chromatiaceae</taxon>
        <taxon>Rheinheimera</taxon>
    </lineage>
</organism>
<evidence type="ECO:0000259" key="1">
    <source>
        <dbReference type="PROSITE" id="PS51186"/>
    </source>
</evidence>
<dbReference type="PROSITE" id="PS51186">
    <property type="entry name" value="GNAT"/>
    <property type="match status" value="1"/>
</dbReference>
<dbReference type="PANTHER" id="PTHR43415:SF3">
    <property type="entry name" value="GNAT-FAMILY ACETYLTRANSFERASE"/>
    <property type="match status" value="1"/>
</dbReference>
<proteinExistence type="predicted"/>
<dbReference type="Pfam" id="PF00583">
    <property type="entry name" value="Acetyltransf_1"/>
    <property type="match status" value="1"/>
</dbReference>
<feature type="domain" description="N-acetyltransferase" evidence="1">
    <location>
        <begin position="366"/>
        <end position="523"/>
    </location>
</feature>
<dbReference type="EMBL" id="JAPJDZ010000004">
    <property type="protein sequence ID" value="MDP5134856.1"/>
    <property type="molecule type" value="Genomic_DNA"/>
</dbReference>
<dbReference type="NCBIfam" id="TIGR03590">
    <property type="entry name" value="PseG"/>
    <property type="match status" value="1"/>
</dbReference>
<dbReference type="Gene3D" id="3.40.50.11190">
    <property type="match status" value="1"/>
</dbReference>
<dbReference type="PANTHER" id="PTHR43415">
    <property type="entry name" value="SPERMIDINE N(1)-ACETYLTRANSFERASE"/>
    <property type="match status" value="1"/>
</dbReference>
<dbReference type="GO" id="GO:0016787">
    <property type="term" value="F:hydrolase activity"/>
    <property type="evidence" value="ECO:0007669"/>
    <property type="project" value="UniProtKB-KW"/>
</dbReference>
<dbReference type="InterPro" id="IPR000182">
    <property type="entry name" value="GNAT_dom"/>
</dbReference>
<dbReference type="InterPro" id="IPR016181">
    <property type="entry name" value="Acyl_CoA_acyltransferase"/>
</dbReference>
<dbReference type="Proteomes" id="UP001231109">
    <property type="component" value="Unassembled WGS sequence"/>
</dbReference>
<reference evidence="2 3" key="1">
    <citation type="submission" date="2022-11" db="EMBL/GenBank/DDBJ databases">
        <title>Viruses from the air-sea interface of a natural surface slick.</title>
        <authorList>
            <person name="Rahlff J."/>
            <person name="Holmfeldt K."/>
        </authorList>
    </citation>
    <scope>NUCLEOTIDE SEQUENCE [LARGE SCALE GENOMIC DNA]</scope>
    <source>
        <strain evidence="2 3">SMS4</strain>
    </source>
</reference>